<keyword evidence="1" id="KW-0812">Transmembrane</keyword>
<gene>
    <name evidence="2" type="ORF">BCR32DRAFT_268283</name>
</gene>
<dbReference type="EMBL" id="MCFG01000119">
    <property type="protein sequence ID" value="ORX81428.1"/>
    <property type="molecule type" value="Genomic_DNA"/>
</dbReference>
<organism evidence="2 3">
    <name type="scientific">Anaeromyces robustus</name>
    <dbReference type="NCBI Taxonomy" id="1754192"/>
    <lineage>
        <taxon>Eukaryota</taxon>
        <taxon>Fungi</taxon>
        <taxon>Fungi incertae sedis</taxon>
        <taxon>Chytridiomycota</taxon>
        <taxon>Chytridiomycota incertae sedis</taxon>
        <taxon>Neocallimastigomycetes</taxon>
        <taxon>Neocallimastigales</taxon>
        <taxon>Neocallimastigaceae</taxon>
        <taxon>Anaeromyces</taxon>
    </lineage>
</organism>
<reference evidence="2 3" key="1">
    <citation type="submission" date="2016-08" db="EMBL/GenBank/DDBJ databases">
        <title>A Parts List for Fungal Cellulosomes Revealed by Comparative Genomics.</title>
        <authorList>
            <consortium name="DOE Joint Genome Institute"/>
            <person name="Haitjema C.H."/>
            <person name="Gilmore S.P."/>
            <person name="Henske J.K."/>
            <person name="Solomon K.V."/>
            <person name="De Groot R."/>
            <person name="Kuo A."/>
            <person name="Mondo S.J."/>
            <person name="Salamov A.A."/>
            <person name="Labutti K."/>
            <person name="Zhao Z."/>
            <person name="Chiniquy J."/>
            <person name="Barry K."/>
            <person name="Brewer H.M."/>
            <person name="Purvine S.O."/>
            <person name="Wright A.T."/>
            <person name="Boxma B."/>
            <person name="Van Alen T."/>
            <person name="Hackstein J.H."/>
            <person name="Baker S.E."/>
            <person name="Grigoriev I.V."/>
            <person name="O'Malley M.A."/>
        </authorList>
    </citation>
    <scope>NUCLEOTIDE SEQUENCE [LARGE SCALE GENOMIC DNA]</scope>
    <source>
        <strain evidence="2 3">S4</strain>
    </source>
</reference>
<dbReference type="Proteomes" id="UP000193944">
    <property type="component" value="Unassembled WGS sequence"/>
</dbReference>
<comment type="caution">
    <text evidence="2">The sequence shown here is derived from an EMBL/GenBank/DDBJ whole genome shotgun (WGS) entry which is preliminary data.</text>
</comment>
<evidence type="ECO:0000256" key="1">
    <source>
        <dbReference type="SAM" id="Phobius"/>
    </source>
</evidence>
<feature type="transmembrane region" description="Helical" evidence="1">
    <location>
        <begin position="85"/>
        <end position="101"/>
    </location>
</feature>
<feature type="transmembrane region" description="Helical" evidence="1">
    <location>
        <begin position="193"/>
        <end position="217"/>
    </location>
</feature>
<evidence type="ECO:0000313" key="2">
    <source>
        <dbReference type="EMBL" id="ORX81428.1"/>
    </source>
</evidence>
<proteinExistence type="predicted"/>
<keyword evidence="3" id="KW-1185">Reference proteome</keyword>
<sequence length="499" mass="59172">MAGQYMGQEYDNLSQLYINELETKYHKYFIENRTASWSEWIHSRGTSFQCYLQYLNGLDEQAKIDNTIDTVRNILYAFNKPFQSYFFYWTLLIFILHKFNFKKPIMKLVTLHFIFRTTGDILFQIANLWNTYPITSQIKDKFGNITYGCDNGTDPFKFLITQQIGVTFGNLGEIVGDWYLLFRTRAVVKNQKALIPVYFTCGIFNLLKVVLAFIHWIKVGPTKLYYEDGSYRRHDMDIFYFYYWSIQFLIIITSILYDLSVYFVLRNNVFKEMKSEFGFVKKFKDISEFRIIICIFISILFLPLVLVSIGFKFYFYWKRNMDRLNFAFDEIRTTIINVQYIMIFIDQILLMRSKGDSSNNTTTSSTLNKNNYLNAFSSNNSGKFQYTSLNNNKNLGIYGNMNSNFNYSNNNNSSNNKSYYSSNGNTNSTIVNDDINNNNLNLNLYNNFGMLNSSKYKELTNYNNYNHNNYNHNNYNHGHYNSNSRDHHYNSVSREWGYR</sequence>
<feature type="transmembrane region" description="Helical" evidence="1">
    <location>
        <begin position="291"/>
        <end position="311"/>
    </location>
</feature>
<evidence type="ECO:0000313" key="3">
    <source>
        <dbReference type="Proteomes" id="UP000193944"/>
    </source>
</evidence>
<keyword evidence="1" id="KW-1133">Transmembrane helix</keyword>
<protein>
    <submittedName>
        <fullName evidence="2">Uncharacterized protein</fullName>
    </submittedName>
</protein>
<dbReference type="STRING" id="1754192.A0A1Y1X6W1"/>
<reference evidence="2 3" key="2">
    <citation type="submission" date="2016-08" db="EMBL/GenBank/DDBJ databases">
        <title>Pervasive Adenine N6-methylation of Active Genes in Fungi.</title>
        <authorList>
            <consortium name="DOE Joint Genome Institute"/>
            <person name="Mondo S.J."/>
            <person name="Dannebaum R.O."/>
            <person name="Kuo R.C."/>
            <person name="Labutti K."/>
            <person name="Haridas S."/>
            <person name="Kuo A."/>
            <person name="Salamov A."/>
            <person name="Ahrendt S.R."/>
            <person name="Lipzen A."/>
            <person name="Sullivan W."/>
            <person name="Andreopoulos W.B."/>
            <person name="Clum A."/>
            <person name="Lindquist E."/>
            <person name="Daum C."/>
            <person name="Ramamoorthy G.K."/>
            <person name="Gryganskyi A."/>
            <person name="Culley D."/>
            <person name="Magnuson J.K."/>
            <person name="James T.Y."/>
            <person name="O'Malley M.A."/>
            <person name="Stajich J.E."/>
            <person name="Spatafora J.W."/>
            <person name="Visel A."/>
            <person name="Grigoriev I.V."/>
        </authorList>
    </citation>
    <scope>NUCLEOTIDE SEQUENCE [LARGE SCALE GENOMIC DNA]</scope>
    <source>
        <strain evidence="2 3">S4</strain>
    </source>
</reference>
<accession>A0A1Y1X6W1</accession>
<name>A0A1Y1X6W1_9FUNG</name>
<feature type="transmembrane region" description="Helical" evidence="1">
    <location>
        <begin position="241"/>
        <end position="265"/>
    </location>
</feature>
<dbReference type="AlphaFoldDB" id="A0A1Y1X6W1"/>
<keyword evidence="1" id="KW-0472">Membrane</keyword>